<dbReference type="GO" id="GO:0004591">
    <property type="term" value="F:oxoglutarate dehydrogenase (succinyl-transferring) activity"/>
    <property type="evidence" value="ECO:0007669"/>
    <property type="project" value="TreeGrafter"/>
</dbReference>
<dbReference type="EMBL" id="BOQE01000001">
    <property type="protein sequence ID" value="GIM47726.1"/>
    <property type="molecule type" value="Genomic_DNA"/>
</dbReference>
<dbReference type="GO" id="GO:0005829">
    <property type="term" value="C:cytosol"/>
    <property type="evidence" value="ECO:0007669"/>
    <property type="project" value="TreeGrafter"/>
</dbReference>
<dbReference type="PANTHER" id="PTHR23152:SF4">
    <property type="entry name" value="2-OXOADIPATE DEHYDROGENASE COMPLEX COMPONENT E1"/>
    <property type="match status" value="1"/>
</dbReference>
<dbReference type="PANTHER" id="PTHR23152">
    <property type="entry name" value="2-OXOGLUTARATE DEHYDROGENASE"/>
    <property type="match status" value="1"/>
</dbReference>
<dbReference type="GO" id="GO:0030976">
    <property type="term" value="F:thiamine pyrophosphate binding"/>
    <property type="evidence" value="ECO:0007669"/>
    <property type="project" value="InterPro"/>
</dbReference>
<dbReference type="AlphaFoldDB" id="A0AAV4LIQ4"/>
<organism evidence="5 6">
    <name type="scientific">Collibacillus ludicampi</name>
    <dbReference type="NCBI Taxonomy" id="2771369"/>
    <lineage>
        <taxon>Bacteria</taxon>
        <taxon>Bacillati</taxon>
        <taxon>Bacillota</taxon>
        <taxon>Bacilli</taxon>
        <taxon>Bacillales</taxon>
        <taxon>Alicyclobacillaceae</taxon>
        <taxon>Collibacillus</taxon>
    </lineage>
</organism>
<dbReference type="Proteomes" id="UP001057291">
    <property type="component" value="Unassembled WGS sequence"/>
</dbReference>
<evidence type="ECO:0000313" key="5">
    <source>
        <dbReference type="EMBL" id="GIM47726.1"/>
    </source>
</evidence>
<dbReference type="GO" id="GO:0045252">
    <property type="term" value="C:oxoglutarate dehydrogenase complex"/>
    <property type="evidence" value="ECO:0007669"/>
    <property type="project" value="TreeGrafter"/>
</dbReference>
<evidence type="ECO:0000259" key="4">
    <source>
        <dbReference type="Pfam" id="PF16870"/>
    </source>
</evidence>
<dbReference type="InterPro" id="IPR011603">
    <property type="entry name" value="2oxoglutarate_DH_E1"/>
</dbReference>
<feature type="domain" description="2-oxoglutarate dehydrogenase E1 component/KDG C-terminal" evidence="4">
    <location>
        <begin position="2"/>
        <end position="132"/>
    </location>
</feature>
<keyword evidence="6" id="KW-1185">Reference proteome</keyword>
<evidence type="ECO:0000256" key="2">
    <source>
        <dbReference type="ARBA" id="ARBA00023002"/>
    </source>
</evidence>
<accession>A0AAV4LIQ4</accession>
<protein>
    <recommendedName>
        <fullName evidence="4">2-oxoglutarate dehydrogenase E1 component/KDG C-terminal domain-containing protein</fullName>
    </recommendedName>
</protein>
<reference evidence="5" key="1">
    <citation type="journal article" date="2023" name="Int. J. Syst. Evol. Microbiol.">
        <title>Collibacillus ludicampi gen. nov., sp. nov., a new soil bacterium of the family Alicyclobacillaceae.</title>
        <authorList>
            <person name="Jojima T."/>
            <person name="Ioku Y."/>
            <person name="Fukuta Y."/>
            <person name="Shirasaka N."/>
            <person name="Matsumura Y."/>
            <person name="Mori M."/>
        </authorList>
    </citation>
    <scope>NUCLEOTIDE SEQUENCE</scope>
    <source>
        <strain evidence="5">TP075</strain>
    </source>
</reference>
<evidence type="ECO:0000256" key="3">
    <source>
        <dbReference type="ARBA" id="ARBA00023052"/>
    </source>
</evidence>
<proteinExistence type="predicted"/>
<dbReference type="GO" id="GO:0006099">
    <property type="term" value="P:tricarboxylic acid cycle"/>
    <property type="evidence" value="ECO:0007669"/>
    <property type="project" value="TreeGrafter"/>
</dbReference>
<dbReference type="InterPro" id="IPR042179">
    <property type="entry name" value="KGD_C_sf"/>
</dbReference>
<keyword evidence="2" id="KW-0560">Oxidoreductase</keyword>
<name>A0AAV4LIQ4_9BACL</name>
<evidence type="ECO:0000313" key="6">
    <source>
        <dbReference type="Proteomes" id="UP001057291"/>
    </source>
</evidence>
<dbReference type="InterPro" id="IPR031717">
    <property type="entry name" value="ODO-1/KGD_C"/>
</dbReference>
<gene>
    <name evidence="5" type="ORF">DNHGIG_32750</name>
</gene>
<keyword evidence="3" id="KW-0786">Thiamine pyrophosphate</keyword>
<comment type="caution">
    <text evidence="5">The sequence shown here is derived from an EMBL/GenBank/DDBJ whole genome shotgun (WGS) entry which is preliminary data.</text>
</comment>
<comment type="cofactor">
    <cofactor evidence="1">
        <name>thiamine diphosphate</name>
        <dbReference type="ChEBI" id="CHEBI:58937"/>
    </cofactor>
</comment>
<sequence length="135" mass="15524">MRVLDDPYTANNGKEVERLILCTGKVAIDLSAALETGAFATNRLAIVRVEQLYPFPQDDLLQVLKRYPRLREVVWVQEEPKNMGAWMYMQPRLQALIHTPLRYIGWPERSSPAEGMADVHEGNQKQIIDKTLNFD</sequence>
<dbReference type="Gene3D" id="3.40.50.11610">
    <property type="entry name" value="Multifunctional 2-oxoglutarate metabolism enzyme, C-terminal domain"/>
    <property type="match status" value="1"/>
</dbReference>
<evidence type="ECO:0000256" key="1">
    <source>
        <dbReference type="ARBA" id="ARBA00001964"/>
    </source>
</evidence>
<dbReference type="Pfam" id="PF16870">
    <property type="entry name" value="OxoGdeHyase_C"/>
    <property type="match status" value="1"/>
</dbReference>